<dbReference type="RefSeq" id="WP_142707432.1">
    <property type="nucleotide sequence ID" value="NZ_VIRS01000020.1"/>
</dbReference>
<dbReference type="InterPro" id="IPR050109">
    <property type="entry name" value="HTH-type_TetR-like_transc_reg"/>
</dbReference>
<reference evidence="6 7" key="1">
    <citation type="submission" date="2019-07" db="EMBL/GenBank/DDBJ databases">
        <title>Cryptosporangium phraense sp. nov., isolated from plant litter.</title>
        <authorList>
            <person name="Suriyachadkun C."/>
        </authorList>
    </citation>
    <scope>NUCLEOTIDE SEQUENCE [LARGE SCALE GENOMIC DNA]</scope>
    <source>
        <strain evidence="6 7">A-T 5661</strain>
    </source>
</reference>
<dbReference type="InterPro" id="IPR001647">
    <property type="entry name" value="HTH_TetR"/>
</dbReference>
<dbReference type="InterPro" id="IPR036271">
    <property type="entry name" value="Tet_transcr_reg_TetR-rel_C_sf"/>
</dbReference>
<feature type="domain" description="HTH tetR-type" evidence="5">
    <location>
        <begin position="13"/>
        <end position="73"/>
    </location>
</feature>
<dbReference type="Gene3D" id="1.10.10.60">
    <property type="entry name" value="Homeodomain-like"/>
    <property type="match status" value="1"/>
</dbReference>
<dbReference type="InParanoid" id="A0A545AL68"/>
<proteinExistence type="predicted"/>
<dbReference type="InterPro" id="IPR009057">
    <property type="entry name" value="Homeodomain-like_sf"/>
</dbReference>
<keyword evidence="7" id="KW-1185">Reference proteome</keyword>
<organism evidence="6 7">
    <name type="scientific">Cryptosporangium phraense</name>
    <dbReference type="NCBI Taxonomy" id="2593070"/>
    <lineage>
        <taxon>Bacteria</taxon>
        <taxon>Bacillati</taxon>
        <taxon>Actinomycetota</taxon>
        <taxon>Actinomycetes</taxon>
        <taxon>Cryptosporangiales</taxon>
        <taxon>Cryptosporangiaceae</taxon>
        <taxon>Cryptosporangium</taxon>
    </lineage>
</organism>
<dbReference type="SUPFAM" id="SSF48498">
    <property type="entry name" value="Tetracyclin repressor-like, C-terminal domain"/>
    <property type="match status" value="1"/>
</dbReference>
<keyword evidence="2 4" id="KW-0238">DNA-binding</keyword>
<dbReference type="Pfam" id="PF00440">
    <property type="entry name" value="TetR_N"/>
    <property type="match status" value="1"/>
</dbReference>
<evidence type="ECO:0000313" key="6">
    <source>
        <dbReference type="EMBL" id="TQS42031.1"/>
    </source>
</evidence>
<keyword evidence="3" id="KW-0804">Transcription</keyword>
<dbReference type="SUPFAM" id="SSF46689">
    <property type="entry name" value="Homeodomain-like"/>
    <property type="match status" value="1"/>
</dbReference>
<accession>A0A545AL68</accession>
<dbReference type="GO" id="GO:0003700">
    <property type="term" value="F:DNA-binding transcription factor activity"/>
    <property type="evidence" value="ECO:0007669"/>
    <property type="project" value="TreeGrafter"/>
</dbReference>
<feature type="DNA-binding region" description="H-T-H motif" evidence="4">
    <location>
        <begin position="36"/>
        <end position="55"/>
    </location>
</feature>
<evidence type="ECO:0000256" key="1">
    <source>
        <dbReference type="ARBA" id="ARBA00023015"/>
    </source>
</evidence>
<protein>
    <submittedName>
        <fullName evidence="6">TetR/AcrR family transcriptional regulator</fullName>
    </submittedName>
</protein>
<sequence>MSPREQRRAQRVATSREQILDAAEELFGDQGYRATSLQQVAGRAEFSVGALYQFFASKDELLRAVMKRRGLVQLAEMTAAADDGLLPLVDTILAFHRRYPAFGRLSARVYSPGSDAPAGYDATEPTYRTAMDLYATAIRRGQAAGRVRGGDPQALARLLSSLVTAFHRVDAELGQDGPTLDDGTFRRILTRAFAA</sequence>
<dbReference type="OrthoDB" id="3787664at2"/>
<dbReference type="EMBL" id="VIRS01000020">
    <property type="protein sequence ID" value="TQS42031.1"/>
    <property type="molecule type" value="Genomic_DNA"/>
</dbReference>
<dbReference type="PANTHER" id="PTHR30055">
    <property type="entry name" value="HTH-TYPE TRANSCRIPTIONAL REGULATOR RUTR"/>
    <property type="match status" value="1"/>
</dbReference>
<evidence type="ECO:0000313" key="7">
    <source>
        <dbReference type="Proteomes" id="UP000317982"/>
    </source>
</evidence>
<dbReference type="GO" id="GO:0000976">
    <property type="term" value="F:transcription cis-regulatory region binding"/>
    <property type="evidence" value="ECO:0007669"/>
    <property type="project" value="TreeGrafter"/>
</dbReference>
<evidence type="ECO:0000256" key="3">
    <source>
        <dbReference type="ARBA" id="ARBA00023163"/>
    </source>
</evidence>
<dbReference type="PANTHER" id="PTHR30055:SF234">
    <property type="entry name" value="HTH-TYPE TRANSCRIPTIONAL REGULATOR BETI"/>
    <property type="match status" value="1"/>
</dbReference>
<gene>
    <name evidence="6" type="ORF">FL583_25920</name>
</gene>
<keyword evidence="1" id="KW-0805">Transcription regulation</keyword>
<evidence type="ECO:0000256" key="4">
    <source>
        <dbReference type="PROSITE-ProRule" id="PRU00335"/>
    </source>
</evidence>
<comment type="caution">
    <text evidence="6">The sequence shown here is derived from an EMBL/GenBank/DDBJ whole genome shotgun (WGS) entry which is preliminary data.</text>
</comment>
<dbReference type="PRINTS" id="PR00455">
    <property type="entry name" value="HTHTETR"/>
</dbReference>
<dbReference type="Proteomes" id="UP000317982">
    <property type="component" value="Unassembled WGS sequence"/>
</dbReference>
<dbReference type="PROSITE" id="PS50977">
    <property type="entry name" value="HTH_TETR_2"/>
    <property type="match status" value="1"/>
</dbReference>
<dbReference type="Gene3D" id="1.10.357.10">
    <property type="entry name" value="Tetracycline Repressor, domain 2"/>
    <property type="match status" value="1"/>
</dbReference>
<dbReference type="AlphaFoldDB" id="A0A545AL68"/>
<evidence type="ECO:0000259" key="5">
    <source>
        <dbReference type="PROSITE" id="PS50977"/>
    </source>
</evidence>
<name>A0A545AL68_9ACTN</name>
<evidence type="ECO:0000256" key="2">
    <source>
        <dbReference type="ARBA" id="ARBA00023125"/>
    </source>
</evidence>